<dbReference type="PANTHER" id="PTHR11647:SF1">
    <property type="entry name" value="COLLAPSIN RESPONSE MEDIATOR PROTEIN"/>
    <property type="match status" value="1"/>
</dbReference>
<dbReference type="InterPro" id="IPR011059">
    <property type="entry name" value="Metal-dep_hydrolase_composite"/>
</dbReference>
<keyword evidence="1 4" id="KW-0862">Zinc</keyword>
<comment type="PTM">
    <text evidence="1">Carboxylation allows a single lysine to coordinate two zinc ions.</text>
</comment>
<feature type="binding site" evidence="3">
    <location>
        <begin position="71"/>
        <end position="73"/>
    </location>
    <ligand>
        <name>substrate</name>
    </ligand>
</feature>
<dbReference type="AlphaFoldDB" id="A0A3A1QNB0"/>
<comment type="similarity">
    <text evidence="1">Belongs to the peptidase M38 family.</text>
</comment>
<feature type="domain" description="Amidohydrolase-related" evidence="5">
    <location>
        <begin position="270"/>
        <end position="378"/>
    </location>
</feature>
<evidence type="ECO:0000313" key="7">
    <source>
        <dbReference type="Proteomes" id="UP000265801"/>
    </source>
</evidence>
<dbReference type="GO" id="GO:0006508">
    <property type="term" value="P:proteolysis"/>
    <property type="evidence" value="ECO:0007669"/>
    <property type="project" value="UniProtKB-KW"/>
</dbReference>
<feature type="binding site" evidence="4">
    <location>
        <position position="288"/>
    </location>
    <ligand>
        <name>Zn(2+)</name>
        <dbReference type="ChEBI" id="CHEBI:29105"/>
        <label>1</label>
        <note>catalytic</note>
    </ligand>
</feature>
<keyword evidence="7" id="KW-1185">Reference proteome</keyword>
<gene>
    <name evidence="6" type="primary">iadA</name>
    <name evidence="6" type="ORF">D3H55_21590</name>
</gene>
<name>A0A3A1QNB0_9BACI</name>
<comment type="cofactor">
    <cofactor evidence="1 4">
        <name>Zn(2+)</name>
        <dbReference type="ChEBI" id="CHEBI:29105"/>
    </cofactor>
    <text evidence="1 4">Binds 2 Zn(2+) ions per subunit.</text>
</comment>
<organism evidence="6 7">
    <name type="scientific">Bacillus salacetis</name>
    <dbReference type="NCBI Taxonomy" id="2315464"/>
    <lineage>
        <taxon>Bacteria</taxon>
        <taxon>Bacillati</taxon>
        <taxon>Bacillota</taxon>
        <taxon>Bacilli</taxon>
        <taxon>Bacillales</taxon>
        <taxon>Bacillaceae</taxon>
        <taxon>Bacillus</taxon>
    </lineage>
</organism>
<dbReference type="NCBIfam" id="TIGR01975">
    <property type="entry name" value="isoAsp_dipep"/>
    <property type="match status" value="1"/>
</dbReference>
<comment type="caution">
    <text evidence="6">The sequence shown here is derived from an EMBL/GenBank/DDBJ whole genome shotgun (WGS) entry which is preliminary data.</text>
</comment>
<dbReference type="EC" id="3.4.19.-" evidence="1"/>
<dbReference type="InterPro" id="IPR050378">
    <property type="entry name" value="Metallo-dep_Hydrolases_sf"/>
</dbReference>
<dbReference type="Gene3D" id="3.20.20.140">
    <property type="entry name" value="Metal-dependent hydrolases"/>
    <property type="match status" value="1"/>
</dbReference>
<accession>A0A3A1QNB0</accession>
<feature type="binding site" evidence="3">
    <location>
        <position position="102"/>
    </location>
    <ligand>
        <name>substrate</name>
    </ligand>
</feature>
<comment type="function">
    <text evidence="1">Catalyzes the hydrolytic cleavage of a subset of L-isoaspartyl (L-beta-aspartyl) dipeptides. Used to degrade proteins damaged by L-isoaspartyl residues formation.</text>
</comment>
<proteinExistence type="inferred from homology"/>
<dbReference type="RefSeq" id="WP_119549383.1">
    <property type="nucleotide sequence ID" value="NZ_QXIR01000043.1"/>
</dbReference>
<dbReference type="InterPro" id="IPR006680">
    <property type="entry name" value="Amidohydro-rel"/>
</dbReference>
<dbReference type="InterPro" id="IPR032466">
    <property type="entry name" value="Metal_Hydrolase"/>
</dbReference>
<dbReference type="GO" id="GO:0016810">
    <property type="term" value="F:hydrolase activity, acting on carbon-nitrogen (but not peptide) bonds"/>
    <property type="evidence" value="ECO:0007669"/>
    <property type="project" value="InterPro"/>
</dbReference>
<feature type="binding site" evidence="3">
    <location>
        <position position="133"/>
    </location>
    <ligand>
        <name>substrate</name>
    </ligand>
</feature>
<evidence type="ECO:0000256" key="2">
    <source>
        <dbReference type="PIRSR" id="PIRSR001238-1"/>
    </source>
</evidence>
<feature type="binding site" evidence="3">
    <location>
        <position position="230"/>
    </location>
    <ligand>
        <name>substrate</name>
    </ligand>
</feature>
<feature type="binding site" evidence="4">
    <location>
        <position position="64"/>
    </location>
    <ligand>
        <name>Zn(2+)</name>
        <dbReference type="ChEBI" id="CHEBI:29105"/>
        <label>1</label>
        <note>catalytic</note>
    </ligand>
</feature>
<evidence type="ECO:0000256" key="3">
    <source>
        <dbReference type="PIRSR" id="PIRSR001238-2"/>
    </source>
</evidence>
<keyword evidence="1 4" id="KW-0479">Metal-binding</keyword>
<dbReference type="Gene3D" id="2.30.40.10">
    <property type="entry name" value="Urease, subunit C, domain 1"/>
    <property type="match status" value="1"/>
</dbReference>
<dbReference type="EMBL" id="QXIR01000043">
    <property type="protein sequence ID" value="RIW28569.1"/>
    <property type="molecule type" value="Genomic_DNA"/>
</dbReference>
<evidence type="ECO:0000256" key="1">
    <source>
        <dbReference type="PIRNR" id="PIRNR001238"/>
    </source>
</evidence>
<dbReference type="GO" id="GO:0046872">
    <property type="term" value="F:metal ion binding"/>
    <property type="evidence" value="ECO:0007669"/>
    <property type="project" value="UniProtKB-KW"/>
</dbReference>
<dbReference type="PIRSF" id="PIRSF001238">
    <property type="entry name" value="IadA"/>
    <property type="match status" value="1"/>
</dbReference>
<dbReference type="GO" id="GO:0008237">
    <property type="term" value="F:metallopeptidase activity"/>
    <property type="evidence" value="ECO:0007669"/>
    <property type="project" value="UniProtKB-KW"/>
</dbReference>
<protein>
    <recommendedName>
        <fullName evidence="1">Isoaspartyl dipeptidase</fullName>
        <ecNumber evidence="1">3.4.19.-</ecNumber>
    </recommendedName>
</protein>
<comment type="subcellular location">
    <subcellularLocation>
        <location evidence="1">Cytoplasm</location>
    </subcellularLocation>
</comment>
<dbReference type="OrthoDB" id="9775607at2"/>
<reference evidence="6 7" key="1">
    <citation type="submission" date="2018-09" db="EMBL/GenBank/DDBJ databases">
        <title>Bacillus saliacetes sp. nov., isolated from Thai shrimp paste (Ka-pi).</title>
        <authorList>
            <person name="Daroonpunt R."/>
            <person name="Tanasupawat S."/>
            <person name="Yiamsombut S."/>
        </authorList>
    </citation>
    <scope>NUCLEOTIDE SEQUENCE [LARGE SCALE GENOMIC DNA]</scope>
    <source>
        <strain evidence="6 7">SKP7-4</strain>
    </source>
</reference>
<feature type="active site" description="Proton acceptor" evidence="2">
    <location>
        <position position="288"/>
    </location>
</feature>
<sequence length="392" mass="42028">MLILIRNGEVYSPEYLGRKDILIINDSIGFIEDKIDIPEGFFAENTIVFDAAGKAVLPGFIDSHVHILGGGGEGGYKTRTPEIKLTDATLSGITTLIGVIGTDGTTRTMASLVAKARGLDEEGITCFVQTGSYQVPVRTLTGKIEDDILLVDKIIGTGEIAIADHRSSQPTAEELARIASQSRVGGILSGKSGVVNVHLGDSRDCLKLIYDVIENTDIPIKQFYPTHINRNPYLFEEGVKYALKGGYVDFTTSTIPQFLEDGEVQCGKGLRRMLDDGVPVENITFTSDGQGSLPEFDGEGGFKGLKVAHVSSLFNAVRDAVLSEGIPLETAIKVITSNPARILKLQQKGSIAAGKDADMVIVDRGSLKVETVLARGKVMVEKGKAVVKGTFE</sequence>
<dbReference type="Pfam" id="PF01979">
    <property type="entry name" value="Amidohydro_1"/>
    <property type="match status" value="1"/>
</dbReference>
<dbReference type="GO" id="GO:0008798">
    <property type="term" value="F:beta-aspartyl-peptidase activity"/>
    <property type="evidence" value="ECO:0007669"/>
    <property type="project" value="InterPro"/>
</dbReference>
<dbReference type="PANTHER" id="PTHR11647">
    <property type="entry name" value="HYDRANTOINASE/DIHYDROPYRIMIDINASE FAMILY MEMBER"/>
    <property type="match status" value="1"/>
</dbReference>
<feature type="binding site" evidence="3">
    <location>
        <position position="166"/>
    </location>
    <ligand>
        <name>substrate</name>
    </ligand>
</feature>
<evidence type="ECO:0000313" key="6">
    <source>
        <dbReference type="EMBL" id="RIW28569.1"/>
    </source>
</evidence>
<dbReference type="SUPFAM" id="SSF51338">
    <property type="entry name" value="Composite domain of metallo-dependent hydrolases"/>
    <property type="match status" value="1"/>
</dbReference>
<keyword evidence="1" id="KW-0482">Metalloprotease</keyword>
<keyword evidence="1" id="KW-0645">Protease</keyword>
<evidence type="ECO:0000256" key="4">
    <source>
        <dbReference type="PIRSR" id="PIRSR001238-3"/>
    </source>
</evidence>
<feature type="binding site" evidence="4">
    <location>
        <position position="227"/>
    </location>
    <ligand>
        <name>Zn(2+)</name>
        <dbReference type="ChEBI" id="CHEBI:29105"/>
        <label>2</label>
        <note>catalytic</note>
    </ligand>
</feature>
<feature type="binding site" evidence="4">
    <location>
        <position position="198"/>
    </location>
    <ligand>
        <name>Zn(2+)</name>
        <dbReference type="ChEBI" id="CHEBI:29105"/>
        <label>2</label>
        <note>catalytic</note>
    </ligand>
</feature>
<dbReference type="Proteomes" id="UP000265801">
    <property type="component" value="Unassembled WGS sequence"/>
</dbReference>
<dbReference type="InterPro" id="IPR010229">
    <property type="entry name" value="Pept_M38_dipep"/>
</dbReference>
<feature type="binding site" evidence="4">
    <location>
        <position position="66"/>
    </location>
    <ligand>
        <name>Zn(2+)</name>
        <dbReference type="ChEBI" id="CHEBI:29105"/>
        <label>1</label>
        <note>catalytic</note>
    </ligand>
</feature>
<evidence type="ECO:0000259" key="5">
    <source>
        <dbReference type="Pfam" id="PF01979"/>
    </source>
</evidence>
<dbReference type="GO" id="GO:0005737">
    <property type="term" value="C:cytoplasm"/>
    <property type="evidence" value="ECO:0007669"/>
    <property type="project" value="UniProtKB-SubCell"/>
</dbReference>
<dbReference type="SUPFAM" id="SSF51556">
    <property type="entry name" value="Metallo-dependent hydrolases"/>
    <property type="match status" value="1"/>
</dbReference>
<keyword evidence="1 6" id="KW-0378">Hydrolase</keyword>
<feature type="binding site" evidence="3">
    <location>
        <position position="292"/>
    </location>
    <ligand>
        <name>substrate</name>
    </ligand>
</feature>